<evidence type="ECO:0000313" key="3">
    <source>
        <dbReference type="Proteomes" id="UP001605036"/>
    </source>
</evidence>
<reference evidence="2 3" key="1">
    <citation type="submission" date="2024-09" db="EMBL/GenBank/DDBJ databases">
        <title>Chromosome-scale assembly of Riccia fluitans.</title>
        <authorList>
            <person name="Paukszto L."/>
            <person name="Sawicki J."/>
            <person name="Karawczyk K."/>
            <person name="Piernik-Szablinska J."/>
            <person name="Szczecinska M."/>
            <person name="Mazdziarz M."/>
        </authorList>
    </citation>
    <scope>NUCLEOTIDE SEQUENCE [LARGE SCALE GENOMIC DNA]</scope>
    <source>
        <strain evidence="2">Rf_01</strain>
        <tissue evidence="2">Aerial parts of the thallus</tissue>
    </source>
</reference>
<sequence length="393" mass="42308">MALARSPRLSSGGPLGMVFELLRDCFTPEDPASGFDLLFELCTHISQGRVSPSMAYLLGASRLLALEKPSGGVRPIAVGEVLYRLVARTLGFQFWEALADHFSPLQFGAATHGGCKTIIHGLCTTLDLHPNWVVLQVDIRNAFNTVSREALFRELRAATGSLDQLFPFVCSFYARCSPLYFFHCSREGEVTLFSSESGTRQGDPLGGALFSLAHLRALRTTASEHPLCLFPSLADDTHIVGPPEAVVPAFHTLEGHLSAVGLTVQPTKCAAWSPSGLSSSLSLPLGFSLPSAGLCVLGAPIGLDSFQASFVRDALEVDVSTVHQLPLLGDPQIAFGLLSRCYVQRLGYLLRTTPPSLALMSTYAWFDDTLLHIVDTLMGSGSFSTPEGLLARR</sequence>
<proteinExistence type="predicted"/>
<accession>A0ABD1ZIV0</accession>
<dbReference type="InterPro" id="IPR000477">
    <property type="entry name" value="RT_dom"/>
</dbReference>
<dbReference type="InterPro" id="IPR043502">
    <property type="entry name" value="DNA/RNA_pol_sf"/>
</dbReference>
<dbReference type="Proteomes" id="UP001605036">
    <property type="component" value="Unassembled WGS sequence"/>
</dbReference>
<dbReference type="EMBL" id="JBHFFA010000001">
    <property type="protein sequence ID" value="KAL2651007.1"/>
    <property type="molecule type" value="Genomic_DNA"/>
</dbReference>
<dbReference type="AlphaFoldDB" id="A0ABD1ZIV0"/>
<comment type="caution">
    <text evidence="2">The sequence shown here is derived from an EMBL/GenBank/DDBJ whole genome shotgun (WGS) entry which is preliminary data.</text>
</comment>
<dbReference type="Pfam" id="PF00078">
    <property type="entry name" value="RVT_1"/>
    <property type="match status" value="1"/>
</dbReference>
<dbReference type="SUPFAM" id="SSF56672">
    <property type="entry name" value="DNA/RNA polymerases"/>
    <property type="match status" value="1"/>
</dbReference>
<protein>
    <recommendedName>
        <fullName evidence="1">Reverse transcriptase domain-containing protein</fullName>
    </recommendedName>
</protein>
<organism evidence="2 3">
    <name type="scientific">Riccia fluitans</name>
    <dbReference type="NCBI Taxonomy" id="41844"/>
    <lineage>
        <taxon>Eukaryota</taxon>
        <taxon>Viridiplantae</taxon>
        <taxon>Streptophyta</taxon>
        <taxon>Embryophyta</taxon>
        <taxon>Marchantiophyta</taxon>
        <taxon>Marchantiopsida</taxon>
        <taxon>Marchantiidae</taxon>
        <taxon>Marchantiales</taxon>
        <taxon>Ricciaceae</taxon>
        <taxon>Riccia</taxon>
    </lineage>
</organism>
<evidence type="ECO:0000259" key="1">
    <source>
        <dbReference type="PROSITE" id="PS50878"/>
    </source>
</evidence>
<name>A0ABD1ZIV0_9MARC</name>
<dbReference type="PROSITE" id="PS50878">
    <property type="entry name" value="RT_POL"/>
    <property type="match status" value="1"/>
</dbReference>
<keyword evidence="3" id="KW-1185">Reference proteome</keyword>
<feature type="domain" description="Reverse transcriptase" evidence="1">
    <location>
        <begin position="47"/>
        <end position="289"/>
    </location>
</feature>
<evidence type="ECO:0000313" key="2">
    <source>
        <dbReference type="EMBL" id="KAL2651007.1"/>
    </source>
</evidence>
<gene>
    <name evidence="2" type="ORF">R1flu_019135</name>
</gene>